<dbReference type="PANTHER" id="PTHR42646:SF2">
    <property type="entry name" value="5'-3' EXONUCLEASE FAMILY PROTEIN"/>
    <property type="match status" value="1"/>
</dbReference>
<dbReference type="GO" id="GO:0017108">
    <property type="term" value="F:5'-flap endonuclease activity"/>
    <property type="evidence" value="ECO:0007669"/>
    <property type="project" value="InterPro"/>
</dbReference>
<dbReference type="Gene3D" id="3.40.50.1010">
    <property type="entry name" value="5'-nuclease"/>
    <property type="match status" value="1"/>
</dbReference>
<dbReference type="GO" id="GO:0033567">
    <property type="term" value="P:DNA replication, Okazaki fragment processing"/>
    <property type="evidence" value="ECO:0007669"/>
    <property type="project" value="InterPro"/>
</dbReference>
<evidence type="ECO:0000313" key="6">
    <source>
        <dbReference type="EMBL" id="SCL90633.1"/>
    </source>
</evidence>
<dbReference type="SMART" id="SM00475">
    <property type="entry name" value="53EXOc"/>
    <property type="match status" value="1"/>
</dbReference>
<evidence type="ECO:0000313" key="5">
    <source>
        <dbReference type="EMBL" id="CXH92121.1"/>
    </source>
</evidence>
<evidence type="ECO:0000313" key="14">
    <source>
        <dbReference type="Proteomes" id="UP000516480"/>
    </source>
</evidence>
<evidence type="ECO:0000256" key="2">
    <source>
        <dbReference type="ARBA" id="ARBA00022801"/>
    </source>
</evidence>
<keyword evidence="3" id="KW-0238">DNA-binding</keyword>
<dbReference type="InterPro" id="IPR002421">
    <property type="entry name" value="5-3_exonuclease"/>
</dbReference>
<dbReference type="OMA" id="CQPNRKY"/>
<dbReference type="SUPFAM" id="SSF47807">
    <property type="entry name" value="5' to 3' exonuclease, C-terminal subdomain"/>
    <property type="match status" value="1"/>
</dbReference>
<keyword evidence="2" id="KW-0378">Hydrolase</keyword>
<dbReference type="Proteomes" id="UP000220214">
    <property type="component" value="Chromosome 3"/>
</dbReference>
<dbReference type="InterPro" id="IPR038969">
    <property type="entry name" value="FEN"/>
</dbReference>
<feature type="domain" description="5'-3' exonuclease" evidence="4">
    <location>
        <begin position="127"/>
        <end position="420"/>
    </location>
</feature>
<evidence type="ECO:0000313" key="11">
    <source>
        <dbReference type="Proteomes" id="UP000219860"/>
    </source>
</evidence>
<dbReference type="SMR" id="A0A0Y9TWD0"/>
<evidence type="ECO:0000313" key="7">
    <source>
        <dbReference type="EMBL" id="SCM15318.1"/>
    </source>
</evidence>
<dbReference type="InterPro" id="IPR029060">
    <property type="entry name" value="PIN-like_dom_sf"/>
</dbReference>
<dbReference type="Proteomes" id="UP000069549">
    <property type="component" value="Chromosome 3"/>
</dbReference>
<dbReference type="Proteomes" id="UP000516480">
    <property type="component" value="Chromosome 3"/>
</dbReference>
<proteinExistence type="predicted"/>
<evidence type="ECO:0000313" key="9">
    <source>
        <dbReference type="EMBL" id="SCN22090.1"/>
    </source>
</evidence>
<evidence type="ECO:0000313" key="12">
    <source>
        <dbReference type="Proteomes" id="UP000219974"/>
    </source>
</evidence>
<evidence type="ECO:0000256" key="3">
    <source>
        <dbReference type="ARBA" id="ARBA00023125"/>
    </source>
</evidence>
<accession>A0A0Y9TWD0</accession>
<evidence type="ECO:0000259" key="4">
    <source>
        <dbReference type="SMART" id="SM00475"/>
    </source>
</evidence>
<dbReference type="Proteomes" id="UP000219860">
    <property type="component" value="Chromosome 3"/>
</dbReference>
<keyword evidence="1" id="KW-0540">Nuclease</keyword>
<dbReference type="EMBL" id="LT160023">
    <property type="protein sequence ID" value="CXH92121.1"/>
    <property type="molecule type" value="Genomic_DNA"/>
</dbReference>
<evidence type="ECO:0000313" key="10">
    <source>
        <dbReference type="Proteomes" id="UP000069549"/>
    </source>
</evidence>
<dbReference type="Pfam" id="PF02739">
    <property type="entry name" value="5_3_exonuc_N"/>
    <property type="match status" value="1"/>
</dbReference>
<dbReference type="PANTHER" id="PTHR42646">
    <property type="entry name" value="FLAP ENDONUCLEASE XNI"/>
    <property type="match status" value="1"/>
</dbReference>
<dbReference type="Gene3D" id="1.10.150.20">
    <property type="entry name" value="5' to 3' exonuclease, C-terminal subdomain"/>
    <property type="match status" value="1"/>
</dbReference>
<organism evidence="5 10">
    <name type="scientific">Plasmodium berghei</name>
    <dbReference type="NCBI Taxonomy" id="5821"/>
    <lineage>
        <taxon>Eukaryota</taxon>
        <taxon>Sar</taxon>
        <taxon>Alveolata</taxon>
        <taxon>Apicomplexa</taxon>
        <taxon>Aconoidasida</taxon>
        <taxon>Haemosporida</taxon>
        <taxon>Plasmodiidae</taxon>
        <taxon>Plasmodium</taxon>
        <taxon>Plasmodium (Vinckeia)</taxon>
    </lineage>
</organism>
<dbReference type="EMBL" id="LT614629">
    <property type="protein sequence ID" value="SCN22090.1"/>
    <property type="molecule type" value="Genomic_DNA"/>
</dbReference>
<reference evidence="5 10" key="1">
    <citation type="submission" date="2016-02" db="EMBL/GenBank/DDBJ databases">
        <authorList>
            <consortium name="Pathogen Informatics"/>
        </authorList>
    </citation>
    <scope>NUCLEOTIDE SEQUENCE [LARGE SCALE GENOMIC DNA]</scope>
    <source>
        <strain evidence="5 10">K173</strain>
        <strain evidence="6 14">NK65 ny</strain>
        <strain evidence="9 13">NK65e</strain>
        <strain evidence="7 11">SP11 Antwerpcl1</strain>
        <strain evidence="8 12">SP11 RLL</strain>
    </source>
</reference>
<dbReference type="OrthoDB" id="275278at2759"/>
<dbReference type="SUPFAM" id="SSF88723">
    <property type="entry name" value="PIN domain-like"/>
    <property type="match status" value="1"/>
</dbReference>
<dbReference type="SMART" id="SM00279">
    <property type="entry name" value="HhH2"/>
    <property type="match status" value="1"/>
</dbReference>
<dbReference type="InterPro" id="IPR020046">
    <property type="entry name" value="5-3_exonucl_a-hlix_arch_N"/>
</dbReference>
<evidence type="ECO:0000313" key="8">
    <source>
        <dbReference type="EMBL" id="SCM17110.1"/>
    </source>
</evidence>
<dbReference type="CDD" id="cd09898">
    <property type="entry name" value="H3TH_53EXO"/>
    <property type="match status" value="1"/>
</dbReference>
<evidence type="ECO:0000313" key="13">
    <source>
        <dbReference type="Proteomes" id="UP000220214"/>
    </source>
</evidence>
<keyword evidence="5" id="KW-0269">Exonuclease</keyword>
<dbReference type="InterPro" id="IPR008918">
    <property type="entry name" value="HhH2"/>
</dbReference>
<dbReference type="AlphaFoldDB" id="A0A0Y9TWD0"/>
<dbReference type="EMBL" id="LT608267">
    <property type="protein sequence ID" value="SCM17110.1"/>
    <property type="molecule type" value="Genomic_DNA"/>
</dbReference>
<dbReference type="Proteomes" id="UP000219974">
    <property type="component" value="Chromosome 3"/>
</dbReference>
<dbReference type="CDD" id="cd09859">
    <property type="entry name" value="PIN_53EXO"/>
    <property type="match status" value="1"/>
</dbReference>
<dbReference type="EMBL" id="LT608251">
    <property type="protein sequence ID" value="SCM15318.1"/>
    <property type="molecule type" value="Genomic_DNA"/>
</dbReference>
<dbReference type="GO" id="GO:0008409">
    <property type="term" value="F:5'-3' exonuclease activity"/>
    <property type="evidence" value="ECO:0007669"/>
    <property type="project" value="InterPro"/>
</dbReference>
<dbReference type="InterPro" id="IPR020045">
    <property type="entry name" value="DNA_polI_H3TH"/>
</dbReference>
<dbReference type="GO" id="GO:0003677">
    <property type="term" value="F:DNA binding"/>
    <property type="evidence" value="ECO:0007669"/>
    <property type="project" value="UniProtKB-KW"/>
</dbReference>
<protein>
    <submittedName>
        <fullName evidence="5">5'-3' exonuclease, putative</fullName>
    </submittedName>
</protein>
<name>A0A0Y9TWD0_PLABE</name>
<dbReference type="VEuPathDB" id="PlasmoDB:PBANKA_0301700"/>
<dbReference type="EMBL" id="LT608139">
    <property type="protein sequence ID" value="SCL90633.1"/>
    <property type="molecule type" value="Genomic_DNA"/>
</dbReference>
<gene>
    <name evidence="5" type="ORF">PBK173_000035400</name>
    <name evidence="9" type="ORF">PBNK65E_000033500</name>
    <name evidence="6" type="ORF">PBNK65NY_000032900</name>
    <name evidence="7" type="ORF">PBSP11A_000033000</name>
    <name evidence="8" type="ORF">PBSP11RLL_000032900</name>
</gene>
<sequence>MNKLFLAIICYLKSIIIWSSIHINVYPVNCKFIYYFNTKNIKGKYYPLKHNFVKNICFISNCNNKSYVQLWKNSYPNKKKKQYKKNIFSNYILFKNITLENGIQRLAKAFARKKKNEEHLENEKNLKKNFETFLIIDGSSLLFKNYFGMPFLKNENDINLSTIYGFTQSLNKIYKLFSPSYIAIVFDSKTSNKEKREIYAQYKTLRKKNPEELYDQLKLVSEFCDIIGIKTIISENVESDNYIASLVDQIYNTIYTNNELAPNHYETGLISLNNDEIKENNFRIVIVSSDKDLLQLLEYNDNAHNNIDISVCQPNRKYRIVNAHTFIQEHNIYPNQYSDYLILAGDKTDGISGIPNIGDKTSKYLLKEYYSIDNILKNIHNLPPKLQTIFINNIENINMFRKLIKLKCETNQSINLSEYKQVNIKNFELFQNIVDKYSLHKLLKKTVILNHPM</sequence>
<evidence type="ECO:0000256" key="1">
    <source>
        <dbReference type="ARBA" id="ARBA00022722"/>
    </source>
</evidence>
<dbReference type="InterPro" id="IPR036279">
    <property type="entry name" value="5-3_exonuclease_C_sf"/>
</dbReference>
<dbReference type="Pfam" id="PF01367">
    <property type="entry name" value="5_3_exonuc"/>
    <property type="match status" value="1"/>
</dbReference>